<keyword evidence="3" id="KW-1185">Reference proteome</keyword>
<dbReference type="RefSeq" id="WP_348758640.1">
    <property type="nucleotide sequence ID" value="NZ_OZ026884.1"/>
</dbReference>
<evidence type="ECO:0000313" key="3">
    <source>
        <dbReference type="Proteomes" id="UP001497493"/>
    </source>
</evidence>
<keyword evidence="1" id="KW-0472">Membrane</keyword>
<gene>
    <name evidence="2" type="ORF">MECH1_V1_0269</name>
</gene>
<reference evidence="2 3" key="1">
    <citation type="submission" date="2024-04" db="EMBL/GenBank/DDBJ databases">
        <authorList>
            <person name="Cremers G."/>
        </authorList>
    </citation>
    <scope>NUCLEOTIDE SEQUENCE [LARGE SCALE GENOMIC DNA]</scope>
    <source>
        <strain evidence="2">MeCH1-AG</strain>
    </source>
</reference>
<evidence type="ECO:0008006" key="4">
    <source>
        <dbReference type="Google" id="ProtNLM"/>
    </source>
</evidence>
<proteinExistence type="predicted"/>
<organism evidence="2 3">
    <name type="scientific">Candidatus Methylocalor cossyra</name>
    <dbReference type="NCBI Taxonomy" id="3108543"/>
    <lineage>
        <taxon>Bacteria</taxon>
        <taxon>Pseudomonadati</taxon>
        <taxon>Pseudomonadota</taxon>
        <taxon>Gammaproteobacteria</taxon>
        <taxon>Methylococcales</taxon>
        <taxon>Methylococcaceae</taxon>
        <taxon>Candidatus Methylocalor</taxon>
    </lineage>
</organism>
<dbReference type="Proteomes" id="UP001497493">
    <property type="component" value="Chromosome"/>
</dbReference>
<keyword evidence="1" id="KW-0812">Transmembrane</keyword>
<evidence type="ECO:0000313" key="2">
    <source>
        <dbReference type="EMBL" id="CAL1239045.1"/>
    </source>
</evidence>
<name>A0ABP1C4C4_9GAMM</name>
<sequence>MPKQPGPWMLVAAFGGFFLVLFVVFQVTDLEFFRGDPERGGSALPVRTPSTDQAHRECTRWVVEHLRLEAGRVHSLPDYTAWDLGFDRYLVKAELAGEDGVPARTYLCRVRLQGEAWAVESVEYLR</sequence>
<feature type="transmembrane region" description="Helical" evidence="1">
    <location>
        <begin position="6"/>
        <end position="25"/>
    </location>
</feature>
<protein>
    <recommendedName>
        <fullName evidence="4">DUF4878 domain-containing protein</fullName>
    </recommendedName>
</protein>
<keyword evidence="1" id="KW-1133">Transmembrane helix</keyword>
<accession>A0ABP1C4C4</accession>
<dbReference type="EMBL" id="OZ026884">
    <property type="protein sequence ID" value="CAL1239045.1"/>
    <property type="molecule type" value="Genomic_DNA"/>
</dbReference>
<evidence type="ECO:0000256" key="1">
    <source>
        <dbReference type="SAM" id="Phobius"/>
    </source>
</evidence>